<evidence type="ECO:0000313" key="2">
    <source>
        <dbReference type="EMBL" id="OYR60456.1"/>
    </source>
</evidence>
<dbReference type="EMBL" id="NHPB01000053">
    <property type="protein sequence ID" value="OYR69961.1"/>
    <property type="molecule type" value="Genomic_DNA"/>
</dbReference>
<dbReference type="GO" id="GO:0051536">
    <property type="term" value="F:iron-sulfur cluster binding"/>
    <property type="evidence" value="ECO:0007669"/>
    <property type="project" value="InterPro"/>
</dbReference>
<dbReference type="GO" id="GO:0005506">
    <property type="term" value="F:iron ion binding"/>
    <property type="evidence" value="ECO:0007669"/>
    <property type="project" value="InterPro"/>
</dbReference>
<dbReference type="OrthoDB" id="319865at2157"/>
<protein>
    <submittedName>
        <fullName evidence="2">FeS assembly protein SufA</fullName>
    </submittedName>
    <submittedName>
        <fullName evidence="4">Iron-sulfur cluster assembly scaffold protein</fullName>
    </submittedName>
</protein>
<dbReference type="KEGG" id="hezz:EO776_17615"/>
<feature type="domain" description="NIF system FeS cluster assembly NifU N-terminal" evidence="1">
    <location>
        <begin position="6"/>
        <end position="127"/>
    </location>
</feature>
<dbReference type="Gene3D" id="3.90.1010.10">
    <property type="match status" value="1"/>
</dbReference>
<dbReference type="Proteomes" id="UP000293073">
    <property type="component" value="Plasmid megaplasmid"/>
</dbReference>
<dbReference type="SUPFAM" id="SSF82649">
    <property type="entry name" value="SufE/NifU"/>
    <property type="match status" value="1"/>
</dbReference>
<dbReference type="EMBL" id="NHOW01000116">
    <property type="protein sequence ID" value="OYR60456.1"/>
    <property type="molecule type" value="Genomic_DNA"/>
</dbReference>
<reference evidence="7" key="4">
    <citation type="submission" date="2019-01" db="EMBL/GenBank/DDBJ databases">
        <title>Complete genome of Halorubrum ezzemoulense strain FB21.</title>
        <authorList>
            <person name="Feng Y."/>
            <person name="Louyakis A.S."/>
            <person name="Papke R.T."/>
            <person name="Gogarten J.P."/>
        </authorList>
    </citation>
    <scope>NUCLEOTIDE SEQUENCE [LARGE SCALE GENOMIC DNA]</scope>
    <source>
        <strain evidence="7">Fb21</strain>
        <plasmid evidence="7">megaPlasmid</plasmid>
    </source>
</reference>
<dbReference type="Proteomes" id="UP000216758">
    <property type="component" value="Unassembled WGS sequence"/>
</dbReference>
<reference evidence="5 6" key="1">
    <citation type="journal article" date="2014" name="Front. Microbiol.">
        <title>Population and genomic analysis of the genus Halorubrum.</title>
        <authorList>
            <person name="Fullmer M.S."/>
            <person name="Soucy S.M."/>
            <person name="Swithers K.S."/>
            <person name="Makkay A.M."/>
            <person name="Wheeler R."/>
            <person name="Ventosa A."/>
            <person name="Gogarten J.P."/>
            <person name="Papke R.T."/>
        </authorList>
    </citation>
    <scope>NUCLEOTIDE SEQUENCE [LARGE SCALE GENOMIC DNA]</scope>
    <source>
        <strain evidence="3 6">G37</strain>
        <strain evidence="2 5">LD3</strain>
    </source>
</reference>
<dbReference type="RefSeq" id="WP_094519639.1">
    <property type="nucleotide sequence ID" value="NZ_CP034941.1"/>
</dbReference>
<dbReference type="GO" id="GO:0016226">
    <property type="term" value="P:iron-sulfur cluster assembly"/>
    <property type="evidence" value="ECO:0007669"/>
    <property type="project" value="InterPro"/>
</dbReference>
<evidence type="ECO:0000313" key="5">
    <source>
        <dbReference type="Proteomes" id="UP000216409"/>
    </source>
</evidence>
<evidence type="ECO:0000259" key="1">
    <source>
        <dbReference type="Pfam" id="PF01592"/>
    </source>
</evidence>
<dbReference type="EMBL" id="CP034941">
    <property type="protein sequence ID" value="QAY21754.1"/>
    <property type="molecule type" value="Genomic_DNA"/>
</dbReference>
<sequence length="129" mass="14157">MQGSKMYQEVILDHYRNPRRWGRLSPTTVSHTGENASCGDELTFDLRLAEDGETIEEVTFTGEGCAISIASASLLAEELPGMTLSEVHDLDREDALDLLGVELTPMRVPCAVLAEKVVQDGIENYEEGT</sequence>
<proteinExistence type="predicted"/>
<accession>A0A256IW01</accession>
<reference evidence="4" key="3">
    <citation type="journal article" date="2019" name="Microbiol. Resour. Announc.">
        <title>Complete Genome Sequence of Halorubrum ezzemoulense Strain Fb21.</title>
        <authorList>
            <person name="Feng Y."/>
            <person name="Louyakis A.S."/>
            <person name="Makkay A.M."/>
            <person name="Guerrero R.O."/>
            <person name="Papke R.T."/>
            <person name="Gogarten J.P."/>
        </authorList>
    </citation>
    <scope>NUCLEOTIDE SEQUENCE</scope>
    <source>
        <strain evidence="4">Fb21</strain>
        <plasmid evidence="4">megaplasmid</plasmid>
    </source>
</reference>
<evidence type="ECO:0000313" key="7">
    <source>
        <dbReference type="Proteomes" id="UP000293073"/>
    </source>
</evidence>
<geneLocation type="plasmid" evidence="4">
    <name>megaplasmid</name>
</geneLocation>
<name>A0A256IW01_HALEZ</name>
<dbReference type="PANTHER" id="PTHR10093">
    <property type="entry name" value="IRON-SULFUR CLUSTER ASSEMBLY ENZYME NIFU HOMOLOG"/>
    <property type="match status" value="1"/>
</dbReference>
<dbReference type="Proteomes" id="UP000216409">
    <property type="component" value="Unassembled WGS sequence"/>
</dbReference>
<dbReference type="Pfam" id="PF01592">
    <property type="entry name" value="NifU_N"/>
    <property type="match status" value="1"/>
</dbReference>
<organism evidence="2 5">
    <name type="scientific">Halorubrum ezzemoulense</name>
    <name type="common">Halorubrum chaoviator</name>
    <dbReference type="NCBI Taxonomy" id="337243"/>
    <lineage>
        <taxon>Archaea</taxon>
        <taxon>Methanobacteriati</taxon>
        <taxon>Methanobacteriota</taxon>
        <taxon>Stenosarchaea group</taxon>
        <taxon>Halobacteria</taxon>
        <taxon>Halobacteriales</taxon>
        <taxon>Haloferacaceae</taxon>
        <taxon>Halorubrum</taxon>
    </lineage>
</organism>
<geneLocation type="plasmid" evidence="7">
    <name>megaPlasmid</name>
</geneLocation>
<dbReference type="AlphaFoldDB" id="A0A256IW01"/>
<evidence type="ECO:0000313" key="3">
    <source>
        <dbReference type="EMBL" id="OYR69961.1"/>
    </source>
</evidence>
<evidence type="ECO:0000313" key="4">
    <source>
        <dbReference type="EMBL" id="QAY21754.1"/>
    </source>
</evidence>
<dbReference type="InterPro" id="IPR002871">
    <property type="entry name" value="NIF_FeS_clus_asmbl_NifU_N"/>
</dbReference>
<reference evidence="2" key="2">
    <citation type="submission" date="2017-05" db="EMBL/GenBank/DDBJ databases">
        <authorList>
            <person name="Song R."/>
            <person name="Chenine A.L."/>
            <person name="Ruprecht R.M."/>
        </authorList>
    </citation>
    <scope>NUCLEOTIDE SEQUENCE</scope>
    <source>
        <strain evidence="3">G37</strain>
        <strain evidence="2">LD3</strain>
    </source>
</reference>
<dbReference type="CDD" id="cd06664">
    <property type="entry name" value="IscU_like"/>
    <property type="match status" value="1"/>
</dbReference>
<gene>
    <name evidence="3" type="ORF">DJ78_09975</name>
    <name evidence="2" type="ORF">DJ83_09845</name>
    <name evidence="4" type="ORF">EO776_17615</name>
</gene>
<evidence type="ECO:0000313" key="6">
    <source>
        <dbReference type="Proteomes" id="UP000216758"/>
    </source>
</evidence>
<dbReference type="GeneID" id="301361666"/>
<keyword evidence="4" id="KW-0614">Plasmid</keyword>